<keyword evidence="2" id="KW-0560">Oxidoreductase</keyword>
<comment type="caution">
    <text evidence="5">The sequence shown here is derived from an EMBL/GenBank/DDBJ whole genome shotgun (WGS) entry which is preliminary data.</text>
</comment>
<evidence type="ECO:0000256" key="2">
    <source>
        <dbReference type="ARBA" id="ARBA00023002"/>
    </source>
</evidence>
<evidence type="ECO:0000259" key="4">
    <source>
        <dbReference type="Pfam" id="PF07992"/>
    </source>
</evidence>
<dbReference type="GO" id="GO:0004791">
    <property type="term" value="F:thioredoxin-disulfide reductase (NADPH) activity"/>
    <property type="evidence" value="ECO:0007669"/>
    <property type="project" value="UniProtKB-EC"/>
</dbReference>
<gene>
    <name evidence="5" type="ORF">ATL51_5195</name>
</gene>
<dbReference type="AlphaFoldDB" id="A0AA44UU00"/>
<feature type="domain" description="FAD/NAD(P)-binding" evidence="4">
    <location>
        <begin position="5"/>
        <end position="274"/>
    </location>
</feature>
<comment type="catalytic activity">
    <reaction evidence="3">
        <text>[thioredoxin]-dithiol + NADP(+) = [thioredoxin]-disulfide + NADPH + H(+)</text>
        <dbReference type="Rhea" id="RHEA:20345"/>
        <dbReference type="Rhea" id="RHEA-COMP:10698"/>
        <dbReference type="Rhea" id="RHEA-COMP:10700"/>
        <dbReference type="ChEBI" id="CHEBI:15378"/>
        <dbReference type="ChEBI" id="CHEBI:29950"/>
        <dbReference type="ChEBI" id="CHEBI:50058"/>
        <dbReference type="ChEBI" id="CHEBI:57783"/>
        <dbReference type="ChEBI" id="CHEBI:58349"/>
        <dbReference type="EC" id="1.8.1.9"/>
    </reaction>
</comment>
<dbReference type="InterPro" id="IPR023753">
    <property type="entry name" value="FAD/NAD-binding_dom"/>
</dbReference>
<proteinExistence type="predicted"/>
<dbReference type="PANTHER" id="PTHR48105">
    <property type="entry name" value="THIOREDOXIN REDUCTASE 1-RELATED-RELATED"/>
    <property type="match status" value="1"/>
</dbReference>
<dbReference type="Proteomes" id="UP000232453">
    <property type="component" value="Unassembled WGS sequence"/>
</dbReference>
<dbReference type="PRINTS" id="PR00368">
    <property type="entry name" value="FADPNR"/>
</dbReference>
<reference evidence="5 6" key="1">
    <citation type="submission" date="2017-11" db="EMBL/GenBank/DDBJ databases">
        <title>Sequencing the genomes of 1000 actinobacteria strains.</title>
        <authorList>
            <person name="Klenk H.-P."/>
        </authorList>
    </citation>
    <scope>NUCLEOTIDE SEQUENCE [LARGE SCALE GENOMIC DNA]</scope>
    <source>
        <strain evidence="5 6">DSM 44104</strain>
    </source>
</reference>
<dbReference type="Pfam" id="PF07992">
    <property type="entry name" value="Pyr_redox_2"/>
    <property type="match status" value="1"/>
</dbReference>
<dbReference type="EMBL" id="PHUJ01000003">
    <property type="protein sequence ID" value="PKB33433.1"/>
    <property type="molecule type" value="Genomic_DNA"/>
</dbReference>
<evidence type="ECO:0000313" key="5">
    <source>
        <dbReference type="EMBL" id="PKB33433.1"/>
    </source>
</evidence>
<name>A0AA44UU00_PSEA5</name>
<dbReference type="RefSeq" id="WP_100880185.1">
    <property type="nucleotide sequence ID" value="NZ_JBICSI010000004.1"/>
</dbReference>
<organism evidence="5 6">
    <name type="scientific">Pseudonocardia alni</name>
    <name type="common">Amycolata alni</name>
    <dbReference type="NCBI Taxonomy" id="33907"/>
    <lineage>
        <taxon>Bacteria</taxon>
        <taxon>Bacillati</taxon>
        <taxon>Actinomycetota</taxon>
        <taxon>Actinomycetes</taxon>
        <taxon>Pseudonocardiales</taxon>
        <taxon>Pseudonocardiaceae</taxon>
        <taxon>Pseudonocardia</taxon>
    </lineage>
</organism>
<dbReference type="SUPFAM" id="SSF51905">
    <property type="entry name" value="FAD/NAD(P)-binding domain"/>
    <property type="match status" value="1"/>
</dbReference>
<keyword evidence="1" id="KW-0285">Flavoprotein</keyword>
<evidence type="ECO:0000313" key="6">
    <source>
        <dbReference type="Proteomes" id="UP000232453"/>
    </source>
</evidence>
<dbReference type="InterPro" id="IPR036188">
    <property type="entry name" value="FAD/NAD-bd_sf"/>
</dbReference>
<dbReference type="InterPro" id="IPR050097">
    <property type="entry name" value="Ferredoxin-NADP_redctase_2"/>
</dbReference>
<sequence length="313" mass="32090">MNDTYDVVVVGGGPAGLSATLVLGRQRRRVLLVDAGEPRNAPAAEMHMYLGRDGADPAQLLADGRAEVDAYPTVTRRAGRVVGVRGALDDFTLDLDDDGAVVRARRLLLAGGQVDEPLDVPGLAQRWGGSVFHCPFCHGYETTGMALVVIGNGLAGMLAAYVRDRFSDDVVLATHGPAELPGWVAANLEAGGVRVVESPITAIDGDLGALELRFADGTTLARDGIYHRAPTRPGTALAGSLGATVLDDGTIAVDECGRTSVPGVSAAGDAARQPGLPDGVTLVSVGAGSGVAAAVWLEQELFRTGLPVAPGQG</sequence>
<evidence type="ECO:0000256" key="1">
    <source>
        <dbReference type="ARBA" id="ARBA00022630"/>
    </source>
</evidence>
<accession>A0AA44UU00</accession>
<evidence type="ECO:0000256" key="3">
    <source>
        <dbReference type="ARBA" id="ARBA00048132"/>
    </source>
</evidence>
<protein>
    <submittedName>
        <fullName evidence="5">Thioredoxin reductase</fullName>
    </submittedName>
</protein>
<dbReference type="Gene3D" id="3.50.50.60">
    <property type="entry name" value="FAD/NAD(P)-binding domain"/>
    <property type="match status" value="2"/>
</dbReference>
<dbReference type="PRINTS" id="PR00469">
    <property type="entry name" value="PNDRDTASEII"/>
</dbReference>